<accession>A0A2M7H4J1</accession>
<proteinExistence type="predicted"/>
<evidence type="ECO:0000313" key="2">
    <source>
        <dbReference type="Proteomes" id="UP000230292"/>
    </source>
</evidence>
<evidence type="ECO:0000313" key="1">
    <source>
        <dbReference type="EMBL" id="PIW37152.1"/>
    </source>
</evidence>
<comment type="caution">
    <text evidence="1">The sequence shown here is derived from an EMBL/GenBank/DDBJ whole genome shotgun (WGS) entry which is preliminary data.</text>
</comment>
<reference evidence="1 2" key="1">
    <citation type="submission" date="2017-09" db="EMBL/GenBank/DDBJ databases">
        <title>Depth-based differentiation of microbial function through sediment-hosted aquifers and enrichment of novel symbionts in the deep terrestrial subsurface.</title>
        <authorList>
            <person name="Probst A.J."/>
            <person name="Ladd B."/>
            <person name="Jarett J.K."/>
            <person name="Geller-Mcgrath D.E."/>
            <person name="Sieber C.M."/>
            <person name="Emerson J.B."/>
            <person name="Anantharaman K."/>
            <person name="Thomas B.C."/>
            <person name="Malmstrom R."/>
            <person name="Stieglmeier M."/>
            <person name="Klingl A."/>
            <person name="Woyke T."/>
            <person name="Ryan C.M."/>
            <person name="Banfield J.F."/>
        </authorList>
    </citation>
    <scope>NUCLEOTIDE SEQUENCE [LARGE SCALE GENOMIC DNA]</scope>
    <source>
        <strain evidence="1">CG15_BIG_FIL_POST_REV_8_21_14_020_45_12</strain>
    </source>
</reference>
<dbReference type="EMBL" id="PFGC01000020">
    <property type="protein sequence ID" value="PIW37152.1"/>
    <property type="molecule type" value="Genomic_DNA"/>
</dbReference>
<dbReference type="AlphaFoldDB" id="A0A2M7H4J1"/>
<organism evidence="1 2">
    <name type="scientific">Candidatus Kerfeldbacteria bacterium CG15_BIG_FIL_POST_REV_8_21_14_020_45_12</name>
    <dbReference type="NCBI Taxonomy" id="2014247"/>
    <lineage>
        <taxon>Bacteria</taxon>
        <taxon>Candidatus Kerfeldiibacteriota</taxon>
    </lineage>
</organism>
<name>A0A2M7H4J1_9BACT</name>
<dbReference type="Proteomes" id="UP000230292">
    <property type="component" value="Unassembled WGS sequence"/>
</dbReference>
<protein>
    <submittedName>
        <fullName evidence="1">Uncharacterized protein</fullName>
    </submittedName>
</protein>
<gene>
    <name evidence="1" type="ORF">COW24_01685</name>
</gene>
<sequence length="103" mass="11686">MTDAVPKYLSDNVFVELGLANLSLDRKLVMLEQMNEVVHKRAMLRVLEQLPEEAKQDLDSFTDLSQADQADRLLAYVPNLAAILLEEVDQVKTQMKAIRVTTE</sequence>